<protein>
    <submittedName>
        <fullName evidence="2">Uncharacterized protein</fullName>
    </submittedName>
</protein>
<reference evidence="2 3" key="1">
    <citation type="submission" date="2017-02" db="EMBL/GenBank/DDBJ databases">
        <authorList>
            <person name="Peterson S.W."/>
        </authorList>
    </citation>
    <scope>NUCLEOTIDE SEQUENCE [LARGE SCALE GENOMIC DNA]</scope>
    <source>
        <strain evidence="2 3">CECT 9027</strain>
    </source>
</reference>
<proteinExistence type="predicted"/>
<name>A0A1R4B8H3_9VIBR</name>
<organism evidence="2 3">
    <name type="scientific">Vibrio palustris</name>
    <dbReference type="NCBI Taxonomy" id="1918946"/>
    <lineage>
        <taxon>Bacteria</taxon>
        <taxon>Pseudomonadati</taxon>
        <taxon>Pseudomonadota</taxon>
        <taxon>Gammaproteobacteria</taxon>
        <taxon>Vibrionales</taxon>
        <taxon>Vibrionaceae</taxon>
        <taxon>Vibrio</taxon>
    </lineage>
</organism>
<evidence type="ECO:0000313" key="3">
    <source>
        <dbReference type="Proteomes" id="UP000189475"/>
    </source>
</evidence>
<accession>A0A1R4B8H3</accession>
<dbReference type="EMBL" id="FUFT01000011">
    <property type="protein sequence ID" value="SJL85220.1"/>
    <property type="molecule type" value="Genomic_DNA"/>
</dbReference>
<evidence type="ECO:0000256" key="1">
    <source>
        <dbReference type="SAM" id="Coils"/>
    </source>
</evidence>
<dbReference type="Proteomes" id="UP000189475">
    <property type="component" value="Unassembled WGS sequence"/>
</dbReference>
<evidence type="ECO:0000313" key="2">
    <source>
        <dbReference type="EMBL" id="SJL85220.1"/>
    </source>
</evidence>
<dbReference type="AlphaFoldDB" id="A0A1R4B8H3"/>
<dbReference type="OrthoDB" id="5874981at2"/>
<dbReference type="RefSeq" id="WP_077315613.1">
    <property type="nucleotide sequence ID" value="NZ_AP024887.1"/>
</dbReference>
<keyword evidence="3" id="KW-1185">Reference proteome</keyword>
<sequence>MQINEIQELSLWYHKEIQLNKVETLLSTCLKKLKGNTAIPNEKKMLLEAISAIDCSSITSNQRKCLIKLNVSSIVLEGALNEFTLLFDMQVNDTNFVISTLDRHLTFLTAATKTFTQIRGALPIIVPSEFLNAIEVPTGKILTRLTFHNEASISNVIEFNDWAKRWSLIARGFSMAVNQPTEDFEIVNADRGSFIIDLLVGASAMTILFKSLKSLTDLAVSVTELRIKHKQLEQLKGTVPPEMFQEFSEASNKHIEKQEDEIVDKVIASLKEQGLVENEKANNELARAIKEVHKFNASGGSMTCLASNDDQFDTETVKELNHSYELLQNNSEIKRLEEKPAGK</sequence>
<keyword evidence="1" id="KW-0175">Coiled coil</keyword>
<feature type="coiled-coil region" evidence="1">
    <location>
        <begin position="271"/>
        <end position="298"/>
    </location>
</feature>
<gene>
    <name evidence="2" type="ORF">VPAL9027_03250</name>
</gene>